<protein>
    <submittedName>
        <fullName evidence="2">Hypothetical_protein</fullName>
    </submittedName>
</protein>
<reference evidence="2 3" key="1">
    <citation type="submission" date="2024-07" db="EMBL/GenBank/DDBJ databases">
        <authorList>
            <person name="Akdeniz Z."/>
        </authorList>
    </citation>
    <scope>NUCLEOTIDE SEQUENCE [LARGE SCALE GENOMIC DNA]</scope>
</reference>
<dbReference type="Proteomes" id="UP001642409">
    <property type="component" value="Unassembled WGS sequence"/>
</dbReference>
<dbReference type="EMBL" id="CAXDID020000023">
    <property type="protein sequence ID" value="CAL5988988.1"/>
    <property type="molecule type" value="Genomic_DNA"/>
</dbReference>
<name>A0ABP1H8R9_9EUKA</name>
<evidence type="ECO:0000256" key="1">
    <source>
        <dbReference type="SAM" id="SignalP"/>
    </source>
</evidence>
<comment type="caution">
    <text evidence="2">The sequence shown here is derived from an EMBL/GenBank/DDBJ whole genome shotgun (WGS) entry which is preliminary data.</text>
</comment>
<evidence type="ECO:0000313" key="3">
    <source>
        <dbReference type="Proteomes" id="UP001642409"/>
    </source>
</evidence>
<feature type="chain" id="PRO_5045903762" evidence="1">
    <location>
        <begin position="21"/>
        <end position="320"/>
    </location>
</feature>
<keyword evidence="3" id="KW-1185">Reference proteome</keyword>
<keyword evidence="1" id="KW-0732">Signal</keyword>
<accession>A0ABP1H8R9</accession>
<sequence length="320" mass="37025">MLFMLSLSLSLSLYQNLVQRDEEDAQQLFQQAHSALKNKGLPLTCANLDQIMCKLTSRVHYDQNNQQTTQELFESGVGELLKSKQNIAYIWIAQAILKMTIAKQEVLNLIVGTKYYPGGLLAKLCIKTTKEEETLYELRDTQLKNTLRQQFGKLKILDQTASIMMQCAIIIDCGNYIKNHDMTASHHSGKNLLHLTQKDVIFIKRIKQKKLLKRGKEQYTRKNSFTIRQSKVQESFNYSFLKMHYFIITVQKIWNNNNTKNNNNVQKSKLVTKNSNVLIGQCIRQILKSLVKKLGKTQIQCQSICEILSLIITWYGRENQ</sequence>
<gene>
    <name evidence="2" type="ORF">HINF_LOCUS10641</name>
</gene>
<proteinExistence type="predicted"/>
<organism evidence="2 3">
    <name type="scientific">Hexamita inflata</name>
    <dbReference type="NCBI Taxonomy" id="28002"/>
    <lineage>
        <taxon>Eukaryota</taxon>
        <taxon>Metamonada</taxon>
        <taxon>Diplomonadida</taxon>
        <taxon>Hexamitidae</taxon>
        <taxon>Hexamitinae</taxon>
        <taxon>Hexamita</taxon>
    </lineage>
</organism>
<feature type="signal peptide" evidence="1">
    <location>
        <begin position="1"/>
        <end position="20"/>
    </location>
</feature>
<evidence type="ECO:0000313" key="2">
    <source>
        <dbReference type="EMBL" id="CAL5988988.1"/>
    </source>
</evidence>